<organism evidence="4 5">
    <name type="scientific">Cotesia glomerata</name>
    <name type="common">Lepidopteran parasitic wasp</name>
    <name type="synonym">Apanteles glomeratus</name>
    <dbReference type="NCBI Taxonomy" id="32391"/>
    <lineage>
        <taxon>Eukaryota</taxon>
        <taxon>Metazoa</taxon>
        <taxon>Ecdysozoa</taxon>
        <taxon>Arthropoda</taxon>
        <taxon>Hexapoda</taxon>
        <taxon>Insecta</taxon>
        <taxon>Pterygota</taxon>
        <taxon>Neoptera</taxon>
        <taxon>Endopterygota</taxon>
        <taxon>Hymenoptera</taxon>
        <taxon>Apocrita</taxon>
        <taxon>Ichneumonoidea</taxon>
        <taxon>Braconidae</taxon>
        <taxon>Microgastrinae</taxon>
        <taxon>Cotesia</taxon>
    </lineage>
</organism>
<evidence type="ECO:0000256" key="1">
    <source>
        <dbReference type="ARBA" id="ARBA00006484"/>
    </source>
</evidence>
<gene>
    <name evidence="4" type="ORF">KQX54_018633</name>
</gene>
<dbReference type="InterPro" id="IPR002347">
    <property type="entry name" value="SDR_fam"/>
</dbReference>
<evidence type="ECO:0000256" key="2">
    <source>
        <dbReference type="ARBA" id="ARBA00023002"/>
    </source>
</evidence>
<dbReference type="SUPFAM" id="SSF51735">
    <property type="entry name" value="NAD(P)-binding Rossmann-fold domains"/>
    <property type="match status" value="1"/>
</dbReference>
<dbReference type="PANTHER" id="PTHR43115:SF4">
    <property type="entry name" value="DEHYDROGENASE_REDUCTASE SDR FAMILY MEMBER 11"/>
    <property type="match status" value="1"/>
</dbReference>
<evidence type="ECO:0000313" key="5">
    <source>
        <dbReference type="Proteomes" id="UP000826195"/>
    </source>
</evidence>
<dbReference type="PRINTS" id="PR00081">
    <property type="entry name" value="GDHRDH"/>
</dbReference>
<dbReference type="PANTHER" id="PTHR43115">
    <property type="entry name" value="DEHYDROGENASE/REDUCTASE SDR FAMILY MEMBER 11"/>
    <property type="match status" value="1"/>
</dbReference>
<dbReference type="InterPro" id="IPR036291">
    <property type="entry name" value="NAD(P)-bd_dom_sf"/>
</dbReference>
<dbReference type="PRINTS" id="PR00080">
    <property type="entry name" value="SDRFAMILY"/>
</dbReference>
<keyword evidence="2" id="KW-0560">Oxidoreductase</keyword>
<dbReference type="Pfam" id="PF00106">
    <property type="entry name" value="adh_short"/>
    <property type="match status" value="1"/>
</dbReference>
<reference evidence="4 5" key="1">
    <citation type="journal article" date="2021" name="J. Hered.">
        <title>A chromosome-level genome assembly of the parasitoid wasp, Cotesia glomerata (Hymenoptera: Braconidae).</title>
        <authorList>
            <person name="Pinto B.J."/>
            <person name="Weis J.J."/>
            <person name="Gamble T."/>
            <person name="Ode P.J."/>
            <person name="Paul R."/>
            <person name="Zaspel J.M."/>
        </authorList>
    </citation>
    <scope>NUCLEOTIDE SEQUENCE [LARGE SCALE GENOMIC DNA]</scope>
    <source>
        <strain evidence="4">CgM1</strain>
    </source>
</reference>
<dbReference type="FunFam" id="3.40.50.720:FF:000047">
    <property type="entry name" value="NADP-dependent L-serine/L-allo-threonine dehydrogenase"/>
    <property type="match status" value="1"/>
</dbReference>
<comment type="caution">
    <text evidence="4">The sequence shown here is derived from an EMBL/GenBank/DDBJ whole genome shotgun (WGS) entry which is preliminary data.</text>
</comment>
<dbReference type="Proteomes" id="UP000826195">
    <property type="component" value="Unassembled WGS sequence"/>
</dbReference>
<accession>A0AAV7HVB2</accession>
<name>A0AAV7HVB2_COTGL</name>
<evidence type="ECO:0000256" key="3">
    <source>
        <dbReference type="RuleBase" id="RU000363"/>
    </source>
</evidence>
<dbReference type="Gene3D" id="3.40.50.720">
    <property type="entry name" value="NAD(P)-binding Rossmann-like Domain"/>
    <property type="match status" value="1"/>
</dbReference>
<comment type="similarity">
    <text evidence="1 3">Belongs to the short-chain dehydrogenases/reductases (SDR) family.</text>
</comment>
<keyword evidence="5" id="KW-1185">Reference proteome</keyword>
<dbReference type="EMBL" id="JAHXZJ010002982">
    <property type="protein sequence ID" value="KAH0535735.1"/>
    <property type="molecule type" value="Genomic_DNA"/>
</dbReference>
<dbReference type="AlphaFoldDB" id="A0AAV7HVB2"/>
<evidence type="ECO:0000313" key="4">
    <source>
        <dbReference type="EMBL" id="KAH0535735.1"/>
    </source>
</evidence>
<protein>
    <submittedName>
        <fullName evidence="4">Uncharacterized protein</fullName>
    </submittedName>
</protein>
<dbReference type="GO" id="GO:0016616">
    <property type="term" value="F:oxidoreductase activity, acting on the CH-OH group of donors, NAD or NADP as acceptor"/>
    <property type="evidence" value="ECO:0007669"/>
    <property type="project" value="UniProtKB-ARBA"/>
</dbReference>
<sequence>MDRWRGKIAVVTGACSGIGRAITVSLLCNEINVIGLDINAEEFPKIKERVSSASSKAGAFHGIQCDVSRDKDLSDAFEVVDKQFSGVDILINCAGVIDYRTIYDADRESFERLLNINVLAVATCIRAAIKSMRDRGVQGHIININSVVGHEIPMKGLSDSVGSNSYNLYPACKHASVAITHSVRRELSQAKIAIKITSISPGLVKTNIASKTNLKNLFDEIPALEPEDVADAVLYALGTPPHVQISELTIQRTGEP</sequence>
<proteinExistence type="inferred from homology"/>